<evidence type="ECO:0000313" key="10">
    <source>
        <dbReference type="EMBL" id="VDP13364.1"/>
    </source>
</evidence>
<dbReference type="InterPro" id="IPR017452">
    <property type="entry name" value="GPCR_Rhodpsn_7TM"/>
</dbReference>
<dbReference type="AlphaFoldDB" id="A0A183IV63"/>
<keyword evidence="4" id="KW-0297">G-protein coupled receptor</keyword>
<comment type="subcellular location">
    <subcellularLocation>
        <location evidence="1">Membrane</location>
        <topology evidence="1">Multi-pass membrane protein</topology>
    </subcellularLocation>
</comment>
<evidence type="ECO:0000256" key="3">
    <source>
        <dbReference type="ARBA" id="ARBA00022989"/>
    </source>
</evidence>
<keyword evidence="5 8" id="KW-0472">Membrane</keyword>
<evidence type="ECO:0000256" key="6">
    <source>
        <dbReference type="ARBA" id="ARBA00023170"/>
    </source>
</evidence>
<dbReference type="GO" id="GO:0004930">
    <property type="term" value="F:G protein-coupled receptor activity"/>
    <property type="evidence" value="ECO:0007669"/>
    <property type="project" value="UniProtKB-KW"/>
</dbReference>
<feature type="transmembrane region" description="Helical" evidence="8">
    <location>
        <begin position="102"/>
        <end position="123"/>
    </location>
</feature>
<proteinExistence type="predicted"/>
<evidence type="ECO:0000256" key="8">
    <source>
        <dbReference type="SAM" id="Phobius"/>
    </source>
</evidence>
<gene>
    <name evidence="10" type="ORF">SBAD_LOCUS7510</name>
</gene>
<dbReference type="Proteomes" id="UP000270296">
    <property type="component" value="Unassembled WGS sequence"/>
</dbReference>
<dbReference type="OrthoDB" id="2132067at2759"/>
<organism evidence="12">
    <name type="scientific">Soboliphyme baturini</name>
    <dbReference type="NCBI Taxonomy" id="241478"/>
    <lineage>
        <taxon>Eukaryota</taxon>
        <taxon>Metazoa</taxon>
        <taxon>Ecdysozoa</taxon>
        <taxon>Nematoda</taxon>
        <taxon>Enoplea</taxon>
        <taxon>Dorylaimia</taxon>
        <taxon>Dioctophymatida</taxon>
        <taxon>Dioctophymatoidea</taxon>
        <taxon>Soboliphymatidae</taxon>
        <taxon>Soboliphyme</taxon>
    </lineage>
</organism>
<reference evidence="12" key="1">
    <citation type="submission" date="2016-06" db="UniProtKB">
        <authorList>
            <consortium name="WormBaseParasite"/>
        </authorList>
    </citation>
    <scope>IDENTIFICATION</scope>
</reference>
<sequence>MEKDCVEFAHLVQLSEIEDDHGQREVVTFLLILGVLMGVISNVVFLLLSVHKVQRRSRPLVFITNIVVADLLLAVVNGVIQIDKERIFGNEAHPYGQHLCQALAYVEITVQTVIVLTQIVATVQRLILVGTPMRFRCIWTKRFVRSMIAVTWILAFIFGALGPISANRRCISFRDTNSVSHVWQFCGYKPGYMRAVTLTRLLALFLVIHMLVLVLLLFSICWAPKLILDVLIANQVERPASDELEASIDANYSFEASTVNRHVETMGIARQYADIVLIFHSSFIPILYLAFAH</sequence>
<keyword evidence="11" id="KW-1185">Reference proteome</keyword>
<dbReference type="WBParaSite" id="SBAD_0000779501-mRNA-1">
    <property type="protein sequence ID" value="SBAD_0000779501-mRNA-1"/>
    <property type="gene ID" value="SBAD_0000779501"/>
</dbReference>
<dbReference type="Gene3D" id="1.20.1070.10">
    <property type="entry name" value="Rhodopsin 7-helix transmembrane proteins"/>
    <property type="match status" value="1"/>
</dbReference>
<feature type="transmembrane region" description="Helical" evidence="8">
    <location>
        <begin position="60"/>
        <end position="82"/>
    </location>
</feature>
<reference evidence="10 11" key="2">
    <citation type="submission" date="2018-11" db="EMBL/GenBank/DDBJ databases">
        <authorList>
            <consortium name="Pathogen Informatics"/>
        </authorList>
    </citation>
    <scope>NUCLEOTIDE SEQUENCE [LARGE SCALE GENOMIC DNA]</scope>
</reference>
<dbReference type="PRINTS" id="PR00237">
    <property type="entry name" value="GPCRRHODOPSN"/>
</dbReference>
<feature type="transmembrane region" description="Helical" evidence="8">
    <location>
        <begin position="201"/>
        <end position="223"/>
    </location>
</feature>
<dbReference type="InterPro" id="IPR000276">
    <property type="entry name" value="GPCR_Rhodpsn"/>
</dbReference>
<keyword evidence="7" id="KW-0807">Transducer</keyword>
<feature type="transmembrane region" description="Helical" evidence="8">
    <location>
        <begin position="272"/>
        <end position="291"/>
    </location>
</feature>
<accession>A0A183IV63</accession>
<evidence type="ECO:0000256" key="2">
    <source>
        <dbReference type="ARBA" id="ARBA00022692"/>
    </source>
</evidence>
<dbReference type="PROSITE" id="PS50262">
    <property type="entry name" value="G_PROTEIN_RECEP_F1_2"/>
    <property type="match status" value="1"/>
</dbReference>
<dbReference type="GO" id="GO:0005886">
    <property type="term" value="C:plasma membrane"/>
    <property type="evidence" value="ECO:0007669"/>
    <property type="project" value="TreeGrafter"/>
</dbReference>
<keyword evidence="3 8" id="KW-1133">Transmembrane helix</keyword>
<name>A0A183IV63_9BILA</name>
<evidence type="ECO:0000256" key="1">
    <source>
        <dbReference type="ARBA" id="ARBA00004141"/>
    </source>
</evidence>
<feature type="transmembrane region" description="Helical" evidence="8">
    <location>
        <begin position="26"/>
        <end position="48"/>
    </location>
</feature>
<feature type="domain" description="G-protein coupled receptors family 1 profile" evidence="9">
    <location>
        <begin position="41"/>
        <end position="293"/>
    </location>
</feature>
<feature type="transmembrane region" description="Helical" evidence="8">
    <location>
        <begin position="143"/>
        <end position="164"/>
    </location>
</feature>
<dbReference type="EMBL" id="UZAM01010692">
    <property type="protein sequence ID" value="VDP13364.1"/>
    <property type="molecule type" value="Genomic_DNA"/>
</dbReference>
<evidence type="ECO:0000259" key="9">
    <source>
        <dbReference type="PROSITE" id="PS50262"/>
    </source>
</evidence>
<protein>
    <submittedName>
        <fullName evidence="12">G_PROTEIN_RECEP_F1_2 domain-containing protein</fullName>
    </submittedName>
</protein>
<dbReference type="Pfam" id="PF00001">
    <property type="entry name" value="7tm_1"/>
    <property type="match status" value="1"/>
</dbReference>
<evidence type="ECO:0000256" key="5">
    <source>
        <dbReference type="ARBA" id="ARBA00023136"/>
    </source>
</evidence>
<dbReference type="SUPFAM" id="SSF81321">
    <property type="entry name" value="Family A G protein-coupled receptor-like"/>
    <property type="match status" value="1"/>
</dbReference>
<evidence type="ECO:0000256" key="7">
    <source>
        <dbReference type="ARBA" id="ARBA00023224"/>
    </source>
</evidence>
<keyword evidence="6" id="KW-0675">Receptor</keyword>
<evidence type="ECO:0000256" key="4">
    <source>
        <dbReference type="ARBA" id="ARBA00023040"/>
    </source>
</evidence>
<dbReference type="PANTHER" id="PTHR24243:SF224">
    <property type="entry name" value="G-PROTEIN COUPLED RECEPTOR 19-RELATED"/>
    <property type="match status" value="1"/>
</dbReference>
<dbReference type="PANTHER" id="PTHR24243">
    <property type="entry name" value="G-PROTEIN COUPLED RECEPTOR"/>
    <property type="match status" value="1"/>
</dbReference>
<evidence type="ECO:0000313" key="12">
    <source>
        <dbReference type="WBParaSite" id="SBAD_0000779501-mRNA-1"/>
    </source>
</evidence>
<keyword evidence="2 8" id="KW-0812">Transmembrane</keyword>
<evidence type="ECO:0000313" key="11">
    <source>
        <dbReference type="Proteomes" id="UP000270296"/>
    </source>
</evidence>